<keyword evidence="1 2" id="KW-0808">Transferase</keyword>
<dbReference type="SUPFAM" id="SSF89796">
    <property type="entry name" value="CoA-transferase family III (CaiB/BaiF)"/>
    <property type="match status" value="1"/>
</dbReference>
<dbReference type="PANTHER" id="PTHR48207:SF3">
    <property type="entry name" value="SUCCINATE--HYDROXYMETHYLGLUTARATE COA-TRANSFERASE"/>
    <property type="match status" value="1"/>
</dbReference>
<reference evidence="2" key="1">
    <citation type="journal article" date="2021" name="PeerJ">
        <title>Extensive microbial diversity within the chicken gut microbiome revealed by metagenomics and culture.</title>
        <authorList>
            <person name="Gilroy R."/>
            <person name="Ravi A."/>
            <person name="Getino M."/>
            <person name="Pursley I."/>
            <person name="Horton D.L."/>
            <person name="Alikhan N.F."/>
            <person name="Baker D."/>
            <person name="Gharbi K."/>
            <person name="Hall N."/>
            <person name="Watson M."/>
            <person name="Adriaenssens E.M."/>
            <person name="Foster-Nyarko E."/>
            <person name="Jarju S."/>
            <person name="Secka A."/>
            <person name="Antonio M."/>
            <person name="Oren A."/>
            <person name="Chaudhuri R.R."/>
            <person name="La Ragione R."/>
            <person name="Hildebrand F."/>
            <person name="Pallen M.J."/>
        </authorList>
    </citation>
    <scope>NUCLEOTIDE SEQUENCE</scope>
    <source>
        <strain evidence="2">ChiGjej5B5-7349</strain>
    </source>
</reference>
<dbReference type="Gene3D" id="3.30.1540.10">
    <property type="entry name" value="formyl-coa transferase, domain 3"/>
    <property type="match status" value="1"/>
</dbReference>
<dbReference type="Gene3D" id="3.40.50.10540">
    <property type="entry name" value="Crotonobetainyl-coa:carnitine coa-transferase, domain 1"/>
    <property type="match status" value="1"/>
</dbReference>
<dbReference type="InterPro" id="IPR003673">
    <property type="entry name" value="CoA-Trfase_fam_III"/>
</dbReference>
<comment type="caution">
    <text evidence="2">The sequence shown here is derived from an EMBL/GenBank/DDBJ whole genome shotgun (WGS) entry which is preliminary data.</text>
</comment>
<proteinExistence type="predicted"/>
<gene>
    <name evidence="2" type="ORF">K8V08_08905</name>
</gene>
<dbReference type="InterPro" id="IPR023606">
    <property type="entry name" value="CoA-Trfase_III_dom_1_sf"/>
</dbReference>
<dbReference type="InterPro" id="IPR044855">
    <property type="entry name" value="CoA-Trfase_III_dom3_sf"/>
</dbReference>
<dbReference type="Pfam" id="PF02515">
    <property type="entry name" value="CoA_transf_3"/>
    <property type="match status" value="1"/>
</dbReference>
<dbReference type="GO" id="GO:0008410">
    <property type="term" value="F:CoA-transferase activity"/>
    <property type="evidence" value="ECO:0007669"/>
    <property type="project" value="TreeGrafter"/>
</dbReference>
<sequence length="394" mass="42636">MTALPSPSGTPADRTPGAGPLDGIIVADFARVLAGPYATMLLADLGATVIKVESPGGDDTRSWMPPTYRDQASYFQAVNRNKHSIVLDLKDEDDRQTARQIAARADVFVHNFKPGSIERLGFGYENVRALNESIIYAHISGFGTKGGAELPGYDVLVQGMAGLMDMNGEPDGDPVRSGISLFDLTTGMMTALGITAAVRHRDLTGEGQLIQNNLMSNAVFTMLNQYQSTATHDAVPTRGGKEHATIYPYHALPTGDGELIIVGANNGQFARLSAELGHPEWAEDSRFDSPEKRNVNRDELRPLLEEALSHKGKEEWFRQLRAAGLPCSPVQNVGEGLRTAIELGLDPVWHTEDPDSVATIRNSLSMSATPTTYRKEPPALGEDGDAIRAWLTSE</sequence>
<evidence type="ECO:0000313" key="2">
    <source>
        <dbReference type="EMBL" id="HJG80515.1"/>
    </source>
</evidence>
<dbReference type="EMBL" id="DYUK01000190">
    <property type="protein sequence ID" value="HJG80515.1"/>
    <property type="molecule type" value="Genomic_DNA"/>
</dbReference>
<protein>
    <submittedName>
        <fullName evidence="2">CoA transferase</fullName>
    </submittedName>
</protein>
<organism evidence="2 3">
    <name type="scientific">Brevibacterium senegalense</name>
    <dbReference type="NCBI Taxonomy" id="1033736"/>
    <lineage>
        <taxon>Bacteria</taxon>
        <taxon>Bacillati</taxon>
        <taxon>Actinomycetota</taxon>
        <taxon>Actinomycetes</taxon>
        <taxon>Micrococcales</taxon>
        <taxon>Brevibacteriaceae</taxon>
        <taxon>Brevibacterium</taxon>
    </lineage>
</organism>
<name>A0A921SNK3_9MICO</name>
<dbReference type="AlphaFoldDB" id="A0A921SNK3"/>
<evidence type="ECO:0000256" key="1">
    <source>
        <dbReference type="ARBA" id="ARBA00022679"/>
    </source>
</evidence>
<dbReference type="PANTHER" id="PTHR48207">
    <property type="entry name" value="SUCCINATE--HYDROXYMETHYLGLUTARATE COA-TRANSFERASE"/>
    <property type="match status" value="1"/>
</dbReference>
<accession>A0A921SNK3</accession>
<reference evidence="2" key="2">
    <citation type="submission" date="2021-09" db="EMBL/GenBank/DDBJ databases">
        <authorList>
            <person name="Gilroy R."/>
        </authorList>
    </citation>
    <scope>NUCLEOTIDE SEQUENCE</scope>
    <source>
        <strain evidence="2">ChiGjej5B5-7349</strain>
    </source>
</reference>
<evidence type="ECO:0000313" key="3">
    <source>
        <dbReference type="Proteomes" id="UP000784435"/>
    </source>
</evidence>
<dbReference type="InterPro" id="IPR050483">
    <property type="entry name" value="CoA-transferase_III_domain"/>
</dbReference>
<dbReference type="Proteomes" id="UP000784435">
    <property type="component" value="Unassembled WGS sequence"/>
</dbReference>